<feature type="signal peptide" evidence="1">
    <location>
        <begin position="1"/>
        <end position="25"/>
    </location>
</feature>
<dbReference type="AlphaFoldDB" id="A0A0K0D3F1"/>
<dbReference type="WBParaSite" id="ACAC_0000459601-mRNA-1">
    <property type="protein sequence ID" value="ACAC_0000459601-mRNA-1"/>
    <property type="gene ID" value="ACAC_0000459601"/>
</dbReference>
<name>A0A0K0D3F1_ANGCA</name>
<accession>A0A0K0D3F1</accession>
<reference evidence="2" key="1">
    <citation type="submission" date="2012-09" db="EMBL/GenBank/DDBJ databases">
        <authorList>
            <person name="Martin A.A."/>
        </authorList>
    </citation>
    <scope>NUCLEOTIDE SEQUENCE</scope>
</reference>
<proteinExistence type="predicted"/>
<evidence type="ECO:0000313" key="2">
    <source>
        <dbReference type="Proteomes" id="UP000035642"/>
    </source>
</evidence>
<sequence>MPSDAIGSLIILSLLLLVKQSAVTAQHGVTYKEPELECLDDGIRLHIHPVGVFVGHVYVMGHFAGEYVHSKFYFNF</sequence>
<evidence type="ECO:0000313" key="3">
    <source>
        <dbReference type="WBParaSite" id="ACAC_0000459601-mRNA-1"/>
    </source>
</evidence>
<evidence type="ECO:0000256" key="1">
    <source>
        <dbReference type="SAM" id="SignalP"/>
    </source>
</evidence>
<reference evidence="3" key="2">
    <citation type="submission" date="2017-02" db="UniProtKB">
        <authorList>
            <consortium name="WormBaseParasite"/>
        </authorList>
    </citation>
    <scope>IDENTIFICATION</scope>
</reference>
<feature type="chain" id="PRO_5005326481" evidence="1">
    <location>
        <begin position="26"/>
        <end position="76"/>
    </location>
</feature>
<organism evidence="2 3">
    <name type="scientific">Angiostrongylus cantonensis</name>
    <name type="common">Rat lungworm</name>
    <dbReference type="NCBI Taxonomy" id="6313"/>
    <lineage>
        <taxon>Eukaryota</taxon>
        <taxon>Metazoa</taxon>
        <taxon>Ecdysozoa</taxon>
        <taxon>Nematoda</taxon>
        <taxon>Chromadorea</taxon>
        <taxon>Rhabditida</taxon>
        <taxon>Rhabditina</taxon>
        <taxon>Rhabditomorpha</taxon>
        <taxon>Strongyloidea</taxon>
        <taxon>Metastrongylidae</taxon>
        <taxon>Angiostrongylus</taxon>
    </lineage>
</organism>
<keyword evidence="1" id="KW-0732">Signal</keyword>
<dbReference type="Proteomes" id="UP000035642">
    <property type="component" value="Unassembled WGS sequence"/>
</dbReference>
<protein>
    <submittedName>
        <fullName evidence="3">LRAT domain-containing protein</fullName>
    </submittedName>
</protein>
<keyword evidence="2" id="KW-1185">Reference proteome</keyword>